<gene>
    <name evidence="2" type="ORF">ABIF63_005417</name>
</gene>
<evidence type="ECO:0008006" key="4">
    <source>
        <dbReference type="Google" id="ProtNLM"/>
    </source>
</evidence>
<dbReference type="Proteomes" id="UP001549291">
    <property type="component" value="Unassembled WGS sequence"/>
</dbReference>
<evidence type="ECO:0000313" key="2">
    <source>
        <dbReference type="EMBL" id="MET4721311.1"/>
    </source>
</evidence>
<dbReference type="InterPro" id="IPR021937">
    <property type="entry name" value="DUF3551"/>
</dbReference>
<keyword evidence="3" id="KW-1185">Reference proteome</keyword>
<protein>
    <recommendedName>
        <fullName evidence="4">DUF3551 domain-containing protein</fullName>
    </recommendedName>
</protein>
<feature type="region of interest" description="Disordered" evidence="1">
    <location>
        <begin position="84"/>
        <end position="110"/>
    </location>
</feature>
<comment type="caution">
    <text evidence="2">The sequence shown here is derived from an EMBL/GenBank/DDBJ whole genome shotgun (WGS) entry which is preliminary data.</text>
</comment>
<accession>A0ABV2RWL6</accession>
<dbReference type="EMBL" id="JBEPTQ010000002">
    <property type="protein sequence ID" value="MET4721311.1"/>
    <property type="molecule type" value="Genomic_DNA"/>
</dbReference>
<evidence type="ECO:0000313" key="3">
    <source>
        <dbReference type="Proteomes" id="UP001549291"/>
    </source>
</evidence>
<sequence>MEIEMRRQIVLPIVATLSLAIATFALTLSASAPARAFGTHHAFCLTGEEWPGLSNCTFDSYAQCQASSSGRALTCLANPYFTGQSDDPYAYQNRPGAQTPGYSPGYYPPR</sequence>
<reference evidence="2 3" key="1">
    <citation type="submission" date="2024-06" db="EMBL/GenBank/DDBJ databases">
        <title>Genomic Encyclopedia of Type Strains, Phase V (KMG-V): Genome sequencing to study the core and pangenomes of soil and plant-associated prokaryotes.</title>
        <authorList>
            <person name="Whitman W."/>
        </authorList>
    </citation>
    <scope>NUCLEOTIDE SEQUENCE [LARGE SCALE GENOMIC DNA]</scope>
    <source>
        <strain evidence="2 3">USDA 160</strain>
    </source>
</reference>
<dbReference type="Pfam" id="PF12071">
    <property type="entry name" value="DUF3551"/>
    <property type="match status" value="1"/>
</dbReference>
<proteinExistence type="predicted"/>
<name>A0ABV2RWL6_BRAJP</name>
<organism evidence="2 3">
    <name type="scientific">Bradyrhizobium japonicum</name>
    <dbReference type="NCBI Taxonomy" id="375"/>
    <lineage>
        <taxon>Bacteria</taxon>
        <taxon>Pseudomonadati</taxon>
        <taxon>Pseudomonadota</taxon>
        <taxon>Alphaproteobacteria</taxon>
        <taxon>Hyphomicrobiales</taxon>
        <taxon>Nitrobacteraceae</taxon>
        <taxon>Bradyrhizobium</taxon>
    </lineage>
</organism>
<evidence type="ECO:0000256" key="1">
    <source>
        <dbReference type="SAM" id="MobiDB-lite"/>
    </source>
</evidence>